<reference evidence="1 2" key="1">
    <citation type="submission" date="2016-10" db="EMBL/GenBank/DDBJ databases">
        <authorList>
            <person name="de Groot N.N."/>
        </authorList>
    </citation>
    <scope>NUCLEOTIDE SEQUENCE [LARGE SCALE GENOMIC DNA]</scope>
    <source>
        <strain evidence="1 2">DSM 24015</strain>
    </source>
</reference>
<dbReference type="NCBIfam" id="TIGR01200">
    <property type="entry name" value="GLPGLI"/>
    <property type="match status" value="1"/>
</dbReference>
<dbReference type="InterPro" id="IPR005901">
    <property type="entry name" value="GLPGLI"/>
</dbReference>
<name>A0A1G6Y8W7_9FLAO</name>
<accession>A0A1G6Y8W7</accession>
<organism evidence="1 2">
    <name type="scientific">Riemerella columbipharyngis</name>
    <dbReference type="NCBI Taxonomy" id="1071918"/>
    <lineage>
        <taxon>Bacteria</taxon>
        <taxon>Pseudomonadati</taxon>
        <taxon>Bacteroidota</taxon>
        <taxon>Flavobacteriia</taxon>
        <taxon>Flavobacteriales</taxon>
        <taxon>Weeksellaceae</taxon>
        <taxon>Riemerella</taxon>
    </lineage>
</organism>
<protein>
    <submittedName>
        <fullName evidence="1">GLPGLI family protein</fullName>
    </submittedName>
</protein>
<gene>
    <name evidence="1" type="ORF">SAMN05421544_10150</name>
</gene>
<sequence length="235" mass="27430">MRYIFLLLVTSVNFLYAQEKAIDSLKIQCEYWLNYQNDSTNIYSKDSEEFLLLIGKNKSLFLSTNKYKRDSIKNSYIKEGNSVAILDLSKFPKTAFPYRIVKNYSNNELLFYNDISAKLSVHYVEHPNLTWKISNENDKIANIDCGVAYTNYGGRQYKAWYAKDIPLSEGPYKFSGLPGLIIKIEDTKGFYKFELISFKNLSKRHKTIELENRQINSKNVTKKEYLNAKKITLII</sequence>
<dbReference type="OrthoDB" id="1440774at2"/>
<evidence type="ECO:0000313" key="1">
    <source>
        <dbReference type="EMBL" id="SDD86015.1"/>
    </source>
</evidence>
<dbReference type="STRING" id="1071918.SAMN05421544_10150"/>
<dbReference type="Proteomes" id="UP000198517">
    <property type="component" value="Unassembled WGS sequence"/>
</dbReference>
<evidence type="ECO:0000313" key="2">
    <source>
        <dbReference type="Proteomes" id="UP000198517"/>
    </source>
</evidence>
<dbReference type="EMBL" id="FNAS01000001">
    <property type="protein sequence ID" value="SDD86015.1"/>
    <property type="molecule type" value="Genomic_DNA"/>
</dbReference>
<proteinExistence type="predicted"/>
<dbReference type="RefSeq" id="WP_092735507.1">
    <property type="nucleotide sequence ID" value="NZ_FNAS01000001.1"/>
</dbReference>
<dbReference type="Pfam" id="PF09697">
    <property type="entry name" value="Porph_ging"/>
    <property type="match status" value="1"/>
</dbReference>
<dbReference type="AlphaFoldDB" id="A0A1G6Y8W7"/>
<keyword evidence="2" id="KW-1185">Reference proteome</keyword>